<dbReference type="InterPro" id="IPR035914">
    <property type="entry name" value="Sperma_CUB_dom_sf"/>
</dbReference>
<evidence type="ECO:0000256" key="3">
    <source>
        <dbReference type="PROSITE-ProRule" id="PRU00059"/>
    </source>
</evidence>
<evidence type="ECO:0000313" key="5">
    <source>
        <dbReference type="Proteomes" id="UP000221080"/>
    </source>
</evidence>
<feature type="domain" description="CUB" evidence="4">
    <location>
        <begin position="100"/>
        <end position="207"/>
    </location>
</feature>
<dbReference type="PROSITE" id="PS01180">
    <property type="entry name" value="CUB"/>
    <property type="match status" value="1"/>
</dbReference>
<evidence type="ECO:0000256" key="1">
    <source>
        <dbReference type="ARBA" id="ARBA00022737"/>
    </source>
</evidence>
<organism evidence="5 6">
    <name type="scientific">Ictalurus punctatus</name>
    <name type="common">Channel catfish</name>
    <name type="synonym">Silurus punctatus</name>
    <dbReference type="NCBI Taxonomy" id="7998"/>
    <lineage>
        <taxon>Eukaryota</taxon>
        <taxon>Metazoa</taxon>
        <taxon>Chordata</taxon>
        <taxon>Craniata</taxon>
        <taxon>Vertebrata</taxon>
        <taxon>Euteleostomi</taxon>
        <taxon>Actinopterygii</taxon>
        <taxon>Neopterygii</taxon>
        <taxon>Teleostei</taxon>
        <taxon>Ostariophysi</taxon>
        <taxon>Siluriformes</taxon>
        <taxon>Ictaluridae</taxon>
        <taxon>Ictalurus</taxon>
    </lineage>
</organism>
<dbReference type="Proteomes" id="UP000221080">
    <property type="component" value="Chromosome 9"/>
</dbReference>
<accession>A0A9F7TMG6</accession>
<evidence type="ECO:0000313" key="6">
    <source>
        <dbReference type="RefSeq" id="XP_053538742.1"/>
    </source>
</evidence>
<dbReference type="Pfam" id="PF00431">
    <property type="entry name" value="CUB"/>
    <property type="match status" value="1"/>
</dbReference>
<evidence type="ECO:0000256" key="2">
    <source>
        <dbReference type="ARBA" id="ARBA00023157"/>
    </source>
</evidence>
<reference evidence="6" key="2">
    <citation type="submission" date="2025-08" db="UniProtKB">
        <authorList>
            <consortium name="RefSeq"/>
        </authorList>
    </citation>
    <scope>IDENTIFICATION</scope>
    <source>
        <tissue evidence="6">Blood</tissue>
    </source>
</reference>
<sequence>MLNATSKFPLKGPVNRVFASDNKAGGVVHRCHIYIYIYHATCLIATLPDQGRPISRGMILHKLQILVMHARALPQCYAKRNVSFPSLGTEAWCFSGGAPCGGTLNQSRGEFFSPSYPNNYPDYANCKWSLMAGELQVVSLNFMFVDLESCCDFIHMYDGPTTQHSLLGSVTGNQRATFNSSTRYMTVVFSTDGSVTQQGFRAEWAFKLSSKQQIIKMKIQSSQDLNDPAVNVAILEKIKQNLEDNGMVEGIKVKWRVQSDGEVFHEEK</sequence>
<dbReference type="AlphaFoldDB" id="A0A9F7TMG6"/>
<name>A0A9F7TMG6_ICTPU</name>
<keyword evidence="1" id="KW-0677">Repeat</keyword>
<dbReference type="PANTHER" id="PTHR24251">
    <property type="entry name" value="OVOCHYMASE-RELATED"/>
    <property type="match status" value="1"/>
</dbReference>
<evidence type="ECO:0000259" key="4">
    <source>
        <dbReference type="PROSITE" id="PS01180"/>
    </source>
</evidence>
<keyword evidence="2" id="KW-1015">Disulfide bond</keyword>
<comment type="caution">
    <text evidence="3">Lacks conserved residue(s) required for the propagation of feature annotation.</text>
</comment>
<dbReference type="GeneID" id="108270270"/>
<dbReference type="Gene3D" id="2.60.120.290">
    <property type="entry name" value="Spermadhesin, CUB domain"/>
    <property type="match status" value="1"/>
</dbReference>
<dbReference type="FunFam" id="2.60.120.290:FF:000005">
    <property type="entry name" value="Procollagen C-endopeptidase enhancer 1"/>
    <property type="match status" value="1"/>
</dbReference>
<dbReference type="InterPro" id="IPR000859">
    <property type="entry name" value="CUB_dom"/>
</dbReference>
<dbReference type="OrthoDB" id="8836374at2759"/>
<dbReference type="CDD" id="cd00041">
    <property type="entry name" value="CUB"/>
    <property type="match status" value="1"/>
</dbReference>
<dbReference type="PANTHER" id="PTHR24251:SF41">
    <property type="entry name" value="DELETED IN MALIGNANT BRAIN TUMORS 1 PROTEIN-LIKE"/>
    <property type="match status" value="1"/>
</dbReference>
<keyword evidence="5" id="KW-1185">Reference proteome</keyword>
<proteinExistence type="predicted"/>
<dbReference type="SMART" id="SM00042">
    <property type="entry name" value="CUB"/>
    <property type="match status" value="1"/>
</dbReference>
<dbReference type="RefSeq" id="XP_053538742.1">
    <property type="nucleotide sequence ID" value="XM_053682767.1"/>
</dbReference>
<reference evidence="5" key="1">
    <citation type="journal article" date="2016" name="Nat. Commun.">
        <title>The channel catfish genome sequence provides insights into the evolution of scale formation in teleosts.</title>
        <authorList>
            <person name="Liu Z."/>
            <person name="Liu S."/>
            <person name="Yao J."/>
            <person name="Bao L."/>
            <person name="Zhang J."/>
            <person name="Li Y."/>
            <person name="Jiang C."/>
            <person name="Sun L."/>
            <person name="Wang R."/>
            <person name="Zhang Y."/>
            <person name="Zhou T."/>
            <person name="Zeng Q."/>
            <person name="Fu Q."/>
            <person name="Gao S."/>
            <person name="Li N."/>
            <person name="Koren S."/>
            <person name="Jiang Y."/>
            <person name="Zimin A."/>
            <person name="Xu P."/>
            <person name="Phillippy A.M."/>
            <person name="Geng X."/>
            <person name="Song L."/>
            <person name="Sun F."/>
            <person name="Li C."/>
            <person name="Wang X."/>
            <person name="Chen A."/>
            <person name="Jin Y."/>
            <person name="Yuan Z."/>
            <person name="Yang Y."/>
            <person name="Tan S."/>
            <person name="Peatman E."/>
            <person name="Lu J."/>
            <person name="Qin Z."/>
            <person name="Dunham R."/>
            <person name="Li Z."/>
            <person name="Sonstegard T."/>
            <person name="Feng J."/>
            <person name="Danzmann R.G."/>
            <person name="Schroeder S."/>
            <person name="Scheffler B."/>
            <person name="Duke M.V."/>
            <person name="Ballard L."/>
            <person name="Kucuktas H."/>
            <person name="Kaltenboeck L."/>
            <person name="Liu H."/>
            <person name="Armbruster J."/>
            <person name="Xie Y."/>
            <person name="Kirby M.L."/>
            <person name="Tian Y."/>
            <person name="Flanagan M.E."/>
            <person name="Mu W."/>
            <person name="Waldbieser G.C."/>
        </authorList>
    </citation>
    <scope>NUCLEOTIDE SEQUENCE [LARGE SCALE GENOMIC DNA]</scope>
    <source>
        <strain evidence="5">SDA103</strain>
    </source>
</reference>
<dbReference type="SUPFAM" id="SSF49854">
    <property type="entry name" value="Spermadhesin, CUB domain"/>
    <property type="match status" value="1"/>
</dbReference>
<protein>
    <submittedName>
        <fullName evidence="6">Deleted in malignant brain tumors 1 protein isoform X1</fullName>
    </submittedName>
</protein>
<gene>
    <name evidence="6" type="primary">LOC108270270</name>
</gene>